<reference evidence="2" key="1">
    <citation type="submission" date="2020-11" db="EMBL/GenBank/DDBJ databases">
        <authorList>
            <consortium name="DOE Joint Genome Institute"/>
            <person name="Ahrendt S."/>
            <person name="Riley R."/>
            <person name="Andreopoulos W."/>
            <person name="Labutti K."/>
            <person name="Pangilinan J."/>
            <person name="Ruiz-Duenas F.J."/>
            <person name="Barrasa J.M."/>
            <person name="Sanchez-Garcia M."/>
            <person name="Camarero S."/>
            <person name="Miyauchi S."/>
            <person name="Serrano A."/>
            <person name="Linde D."/>
            <person name="Babiker R."/>
            <person name="Drula E."/>
            <person name="Ayuso-Fernandez I."/>
            <person name="Pacheco R."/>
            <person name="Padilla G."/>
            <person name="Ferreira P."/>
            <person name="Barriuso J."/>
            <person name="Kellner H."/>
            <person name="Castanera R."/>
            <person name="Alfaro M."/>
            <person name="Ramirez L."/>
            <person name="Pisabarro A.G."/>
            <person name="Kuo A."/>
            <person name="Tritt A."/>
            <person name="Lipzen A."/>
            <person name="He G."/>
            <person name="Yan M."/>
            <person name="Ng V."/>
            <person name="Cullen D."/>
            <person name="Martin F."/>
            <person name="Rosso M.-N."/>
            <person name="Henrissat B."/>
            <person name="Hibbett D."/>
            <person name="Martinez A.T."/>
            <person name="Grigoriev I.V."/>
        </authorList>
    </citation>
    <scope>NUCLEOTIDE SEQUENCE</scope>
    <source>
        <strain evidence="2">AH 40177</strain>
    </source>
</reference>
<evidence type="ECO:0000256" key="1">
    <source>
        <dbReference type="SAM" id="SignalP"/>
    </source>
</evidence>
<keyword evidence="1" id="KW-0732">Signal</keyword>
<keyword evidence="3" id="KW-1185">Reference proteome</keyword>
<proteinExistence type="predicted"/>
<dbReference type="Proteomes" id="UP000772434">
    <property type="component" value="Unassembled WGS sequence"/>
</dbReference>
<gene>
    <name evidence="2" type="ORF">BDP27DRAFT_1364834</name>
</gene>
<comment type="caution">
    <text evidence="2">The sequence shown here is derived from an EMBL/GenBank/DDBJ whole genome shotgun (WGS) entry which is preliminary data.</text>
</comment>
<name>A0A9P5PP97_9AGAR</name>
<evidence type="ECO:0000313" key="2">
    <source>
        <dbReference type="EMBL" id="KAF9067508.1"/>
    </source>
</evidence>
<evidence type="ECO:0000313" key="3">
    <source>
        <dbReference type="Proteomes" id="UP000772434"/>
    </source>
</evidence>
<organism evidence="2 3">
    <name type="scientific">Rhodocollybia butyracea</name>
    <dbReference type="NCBI Taxonomy" id="206335"/>
    <lineage>
        <taxon>Eukaryota</taxon>
        <taxon>Fungi</taxon>
        <taxon>Dikarya</taxon>
        <taxon>Basidiomycota</taxon>
        <taxon>Agaricomycotina</taxon>
        <taxon>Agaricomycetes</taxon>
        <taxon>Agaricomycetidae</taxon>
        <taxon>Agaricales</taxon>
        <taxon>Marasmiineae</taxon>
        <taxon>Omphalotaceae</taxon>
        <taxon>Rhodocollybia</taxon>
    </lineage>
</organism>
<protein>
    <submittedName>
        <fullName evidence="2">Uncharacterized protein</fullName>
    </submittedName>
</protein>
<accession>A0A9P5PP97</accession>
<dbReference type="EMBL" id="JADNRY010000072">
    <property type="protein sequence ID" value="KAF9067508.1"/>
    <property type="molecule type" value="Genomic_DNA"/>
</dbReference>
<feature type="chain" id="PRO_5040263726" evidence="1">
    <location>
        <begin position="18"/>
        <end position="382"/>
    </location>
</feature>
<feature type="signal peptide" evidence="1">
    <location>
        <begin position="1"/>
        <end position="17"/>
    </location>
</feature>
<sequence length="382" mass="41054">MHFKLSFVATLVTLAVAIPVPHIRPPPAPAPPSLPLPGPTPAPVSLSLPDLFIRGHCDLSGIANPALVGAGRGVAGIIRPTALLDTLSSMLFSLVGHLATHVAQGGGVAIADLAPVHAIDALVQNLDDVAADTEQGTGVAAANAALAMVDTLHASIPRQVAPTVYYTCFLSLEKPDPVARSCASGWRSPDILCSGIINSLDVILGPTYRLAVATIQWDTYILFDVLLDHKHYACWSMYTAILEIRPSASALSYQLGLSTIFNKVLYSLELAISISRWEMEKAEKSRTRRKPKKPREANVKPLYHTPLGYTVLKQKKNSKEKYHTATILVPLALCGSLPIVNRRIQPSPSNPDGAKMAHHCTGKTVARPGTMRHSTIMVFLLF</sequence>
<dbReference type="AlphaFoldDB" id="A0A9P5PP97"/>